<gene>
    <name evidence="1" type="ORF">GGR41_001794</name>
</gene>
<sequence>MANAFFNANYYLAKNPDLVRAGLHTEEQLWSHYVNYGAQENFENKNADRNPNAWFDVNYYLGSYPDLVAAGVTAAQALDHYFTYGINEGRQFSADVRTSEFNADTYAAANADVREALGIEEDAELTAQDKANLLKHYLAWGYAENREGAGNIAGEVNALNNVTVEDKVTKGTIGNDLFVVKQDLAADAVIDGLGGADTVQFTADVTEKIGEDGKDQSLTLRNVENVVVKGKTVTATVESKLDSLKLEGEANATLNFAAAAVAGSDDVLNVSAKDTGAELTVNGFETVNVALGGEFDGIFNLNANKSAGSSQTVKLTGGGKEGTVSLSFENTNSSKLTDLTIDGSGLATGLSGVTLGEQAEGIKNVVVKGSTSAANNFDVTVNAEKQSLTVIGGDKDDTFNATDAIETFTGGKGDDTFKFDAGSSVVTKKTVDNKAVINGVDTITDFKKGDALDLGGAAFSKLTLETGEEAGLKTLEDWVLRADTASFNFGGDAYIVVAAATGDDATTASLVKLAGVDVNKLGVDADTGAIAFA</sequence>
<protein>
    <recommendedName>
        <fullName evidence="3">S-layer protein</fullName>
    </recommendedName>
</protein>
<evidence type="ECO:0000313" key="2">
    <source>
        <dbReference type="Proteomes" id="UP000783934"/>
    </source>
</evidence>
<dbReference type="Proteomes" id="UP000783934">
    <property type="component" value="Unassembled WGS sequence"/>
</dbReference>
<evidence type="ECO:0000313" key="1">
    <source>
        <dbReference type="EMBL" id="NJB65545.1"/>
    </source>
</evidence>
<dbReference type="EMBL" id="JAATIZ010000003">
    <property type="protein sequence ID" value="NJB65545.1"/>
    <property type="molecule type" value="Genomic_DNA"/>
</dbReference>
<evidence type="ECO:0008006" key="3">
    <source>
        <dbReference type="Google" id="ProtNLM"/>
    </source>
</evidence>
<reference evidence="1 2" key="1">
    <citation type="submission" date="2020-03" db="EMBL/GenBank/DDBJ databases">
        <title>Genomic Encyclopedia of Type Strains, Phase IV (KMG-IV): sequencing the most valuable type-strain genomes for metagenomic binning, comparative biology and taxonomic classification.</title>
        <authorList>
            <person name="Goeker M."/>
        </authorList>
    </citation>
    <scope>NUCLEOTIDE SEQUENCE [LARGE SCALE GENOMIC DNA]</scope>
    <source>
        <strain evidence="1 2">DSM 26613</strain>
    </source>
</reference>
<organism evidence="1 2">
    <name type="scientific">Paenalcaligenes hominis</name>
    <dbReference type="NCBI Taxonomy" id="643674"/>
    <lineage>
        <taxon>Bacteria</taxon>
        <taxon>Pseudomonadati</taxon>
        <taxon>Pseudomonadota</taxon>
        <taxon>Betaproteobacteria</taxon>
        <taxon>Burkholderiales</taxon>
        <taxon>Alcaligenaceae</taxon>
        <taxon>Paenalcaligenes</taxon>
    </lineage>
</organism>
<accession>A0ABX0WS04</accession>
<proteinExistence type="predicted"/>
<dbReference type="Gene3D" id="2.150.10.10">
    <property type="entry name" value="Serralysin-like metalloprotease, C-terminal"/>
    <property type="match status" value="1"/>
</dbReference>
<comment type="caution">
    <text evidence="1">The sequence shown here is derived from an EMBL/GenBank/DDBJ whole genome shotgun (WGS) entry which is preliminary data.</text>
</comment>
<dbReference type="InterPro" id="IPR011049">
    <property type="entry name" value="Serralysin-like_metalloprot_C"/>
</dbReference>
<dbReference type="SUPFAM" id="SSF51120">
    <property type="entry name" value="beta-Roll"/>
    <property type="match status" value="1"/>
</dbReference>
<keyword evidence="2" id="KW-1185">Reference proteome</keyword>
<name>A0ABX0WS04_9BURK</name>
<dbReference type="RefSeq" id="WP_167661525.1">
    <property type="nucleotide sequence ID" value="NZ_BMCQ01000003.1"/>
</dbReference>